<dbReference type="Proteomes" id="UP001177003">
    <property type="component" value="Chromosome 3"/>
</dbReference>
<keyword evidence="2 6" id="KW-0507">mRNA processing</keyword>
<dbReference type="InterPro" id="IPR041412">
    <property type="entry name" value="Xrn1_helical"/>
</dbReference>
<dbReference type="EMBL" id="OX465079">
    <property type="protein sequence ID" value="CAI9277820.1"/>
    <property type="molecule type" value="Genomic_DNA"/>
</dbReference>
<dbReference type="GO" id="GO:0006397">
    <property type="term" value="P:mRNA processing"/>
    <property type="evidence" value="ECO:0007669"/>
    <property type="project" value="UniProtKB-UniRule"/>
</dbReference>
<evidence type="ECO:0000259" key="9">
    <source>
        <dbReference type="Pfam" id="PF17846"/>
    </source>
</evidence>
<evidence type="ECO:0000256" key="5">
    <source>
        <dbReference type="ARBA" id="ARBA00022839"/>
    </source>
</evidence>
<name>A0AA35YPF9_LACSI</name>
<evidence type="ECO:0000256" key="7">
    <source>
        <dbReference type="SAM" id="MobiDB-lite"/>
    </source>
</evidence>
<accession>A0AA35YPF9</accession>
<dbReference type="Pfam" id="PF17846">
    <property type="entry name" value="XRN_M"/>
    <property type="match status" value="1"/>
</dbReference>
<dbReference type="Gene3D" id="1.25.40.1050">
    <property type="match status" value="1"/>
</dbReference>
<feature type="compositionally biased region" description="Polar residues" evidence="7">
    <location>
        <begin position="928"/>
        <end position="948"/>
    </location>
</feature>
<gene>
    <name evidence="10" type="ORF">LSALG_LOCUS17730</name>
</gene>
<dbReference type="Gene3D" id="3.40.50.12390">
    <property type="match status" value="2"/>
</dbReference>
<feature type="compositionally biased region" description="Polar residues" evidence="7">
    <location>
        <begin position="955"/>
        <end position="964"/>
    </location>
</feature>
<keyword evidence="3 6" id="KW-0540">Nuclease</keyword>
<evidence type="ECO:0000256" key="2">
    <source>
        <dbReference type="ARBA" id="ARBA00022664"/>
    </source>
</evidence>
<dbReference type="InterPro" id="IPR027073">
    <property type="entry name" value="5_3_exoribonuclease"/>
</dbReference>
<dbReference type="FunFam" id="1.25.40.1050:FF:000002">
    <property type="entry name" value="5'-3' exoribonuclease"/>
    <property type="match status" value="1"/>
</dbReference>
<dbReference type="GO" id="GO:0004534">
    <property type="term" value="F:5'-3' RNA exonuclease activity"/>
    <property type="evidence" value="ECO:0007669"/>
    <property type="project" value="UniProtKB-UniRule"/>
</dbReference>
<reference evidence="10" key="1">
    <citation type="submission" date="2023-04" db="EMBL/GenBank/DDBJ databases">
        <authorList>
            <person name="Vijverberg K."/>
            <person name="Xiong W."/>
            <person name="Schranz E."/>
        </authorList>
    </citation>
    <scope>NUCLEOTIDE SEQUENCE</scope>
</reference>
<dbReference type="FunFam" id="3.40.50.12390:FF:000003">
    <property type="entry name" value="5'-3' exoribonuclease"/>
    <property type="match status" value="1"/>
</dbReference>
<evidence type="ECO:0000259" key="8">
    <source>
        <dbReference type="Pfam" id="PF03159"/>
    </source>
</evidence>
<dbReference type="AlphaFoldDB" id="A0AA35YPF9"/>
<dbReference type="EC" id="3.1.13.-" evidence="6"/>
<keyword evidence="4 6" id="KW-0378">Hydrolase</keyword>
<evidence type="ECO:0000256" key="1">
    <source>
        <dbReference type="ARBA" id="ARBA00006994"/>
    </source>
</evidence>
<feature type="region of interest" description="Disordered" evidence="7">
    <location>
        <begin position="810"/>
        <end position="833"/>
    </location>
</feature>
<dbReference type="PIRSF" id="PIRSF037239">
    <property type="entry name" value="Exonuclease_Xrn2"/>
    <property type="match status" value="1"/>
</dbReference>
<dbReference type="GO" id="GO:0005634">
    <property type="term" value="C:nucleus"/>
    <property type="evidence" value="ECO:0007669"/>
    <property type="project" value="InterPro"/>
</dbReference>
<dbReference type="CDD" id="cd18673">
    <property type="entry name" value="PIN_XRN1-2-like"/>
    <property type="match status" value="1"/>
</dbReference>
<sequence length="980" mass="113075">MGVPSFYRWLANKYPKTVVNAVEKTEEKDETQPNPNDLEFDNLYLDMNGIIHPCFHPEHDDVLSKYLNTPGTYEEVFSNIFEYIDRIMMIVRPKKLLYLAIDGVAPRAKMNQQRTRRFRNAKDQETLRKEEDRLRRQYEVEGKDVLPKQDSEVTDSNIITPGTTFMFELSKQLQKYIHLRISETHAWKHLKVILSDANAPGEGEHKIMSFIRLQRTCPGYNPNTHHVLYGLDADLIMLALATHELHFSILRENVLAEDKSKTSHSSALLQAGNLETNVVKCRGWFKQFDLKREKGDISQQMNSLDITAAGKPKWLVKKPHQFLHVWILREYLNFDLRSTNVPENFEYDIERLIDDFIFICFFGGNDFLPHMPTLEIHEGGIDLLIHVYKQEFKNLGGYLVNMEKVYDKKGGYIKLKRVEKFILAVGAYEDQIFKKRSAIRESKLRRMLSEVKDESGNGEEELFPVISTHNQKGSSVGSDVCSPYTEKSLDHDVQRIENTKALKEQLKSYNHEISDIFRNGLLSDMVKLGTPGWRKRYYKYKFSAETEADMENTRKEVVEKYTEGLCWVLLYYFSGVASWTWFYPFHYGPFASDFKGLSSTKVTFQRGSPFKPFNQLMSVLPPTSAHALPPPYRSLMTSDDSNILDFYPDDFGVDADGKRFLWQGICKLPFINEERLLASTNMIEKELSEEEAQRNAENADKLFLHSEENLALQIISPFNNEGSIEQKSSMKVDTGLSGDINGFVYPYLEAKYVCDVNHLGNHHDVLCVYYDPPCFSHHIPRVLEGTNIPDSDVSEADIKEVRLWHESHGYPVRSNRSHGQPEEEEDKINPSVGFASGWRGRVNEIASSSQSRIQERHFRHENHSYPNRSNRSYEQVQVGGWSCRGRGRGRDATLNSQSTSRYDVTRTPKEQTNCRSWWDTHGRGAKRNNGNCENRSTNYNGRTSTVNGQFWGVRSESSSSNQGRGQWGDAKSKNASNRRW</sequence>
<dbReference type="GO" id="GO:0000956">
    <property type="term" value="P:nuclear-transcribed mRNA catabolic process"/>
    <property type="evidence" value="ECO:0007669"/>
    <property type="project" value="TreeGrafter"/>
</dbReference>
<dbReference type="PANTHER" id="PTHR12341">
    <property type="entry name" value="5'-&gt;3' EXORIBONUCLEASE"/>
    <property type="match status" value="1"/>
</dbReference>
<keyword evidence="5 6" id="KW-0269">Exonuclease</keyword>
<feature type="compositionally biased region" description="Polar residues" evidence="7">
    <location>
        <begin position="893"/>
        <end position="902"/>
    </location>
</feature>
<dbReference type="InterPro" id="IPR017151">
    <property type="entry name" value="Xrn2/3/4"/>
</dbReference>
<evidence type="ECO:0000256" key="4">
    <source>
        <dbReference type="ARBA" id="ARBA00022801"/>
    </source>
</evidence>
<organism evidence="10 11">
    <name type="scientific">Lactuca saligna</name>
    <name type="common">Willowleaf lettuce</name>
    <dbReference type="NCBI Taxonomy" id="75948"/>
    <lineage>
        <taxon>Eukaryota</taxon>
        <taxon>Viridiplantae</taxon>
        <taxon>Streptophyta</taxon>
        <taxon>Embryophyta</taxon>
        <taxon>Tracheophyta</taxon>
        <taxon>Spermatophyta</taxon>
        <taxon>Magnoliopsida</taxon>
        <taxon>eudicotyledons</taxon>
        <taxon>Gunneridae</taxon>
        <taxon>Pentapetalae</taxon>
        <taxon>asterids</taxon>
        <taxon>campanulids</taxon>
        <taxon>Asterales</taxon>
        <taxon>Asteraceae</taxon>
        <taxon>Cichorioideae</taxon>
        <taxon>Cichorieae</taxon>
        <taxon>Lactucinae</taxon>
        <taxon>Lactuca</taxon>
    </lineage>
</organism>
<dbReference type="GO" id="GO:0003723">
    <property type="term" value="F:RNA binding"/>
    <property type="evidence" value="ECO:0007669"/>
    <property type="project" value="TreeGrafter"/>
</dbReference>
<evidence type="ECO:0000313" key="11">
    <source>
        <dbReference type="Proteomes" id="UP001177003"/>
    </source>
</evidence>
<evidence type="ECO:0000256" key="6">
    <source>
        <dbReference type="PIRNR" id="PIRNR037239"/>
    </source>
</evidence>
<feature type="domain" description="Xrn1 N-terminal" evidence="8">
    <location>
        <begin position="1"/>
        <end position="253"/>
    </location>
</feature>
<dbReference type="PANTHER" id="PTHR12341:SF62">
    <property type="entry name" value="5'-3' EXORIBONUCLEASE 3-LIKE"/>
    <property type="match status" value="1"/>
</dbReference>
<evidence type="ECO:0000256" key="3">
    <source>
        <dbReference type="ARBA" id="ARBA00022722"/>
    </source>
</evidence>
<evidence type="ECO:0000313" key="10">
    <source>
        <dbReference type="EMBL" id="CAI9277820.1"/>
    </source>
</evidence>
<feature type="domain" description="Xrn1 helical" evidence="9">
    <location>
        <begin position="347"/>
        <end position="798"/>
    </location>
</feature>
<feature type="region of interest" description="Disordered" evidence="7">
    <location>
        <begin position="881"/>
        <end position="907"/>
    </location>
</feature>
<dbReference type="InterPro" id="IPR004859">
    <property type="entry name" value="Xrn1_N"/>
</dbReference>
<dbReference type="Pfam" id="PF03159">
    <property type="entry name" value="XRN_N"/>
    <property type="match status" value="1"/>
</dbReference>
<protein>
    <recommendedName>
        <fullName evidence="6">5'-3' exoribonuclease</fullName>
        <ecNumber evidence="6">3.1.13.-</ecNumber>
    </recommendedName>
</protein>
<keyword evidence="11" id="KW-1185">Reference proteome</keyword>
<proteinExistence type="inferred from homology"/>
<feature type="region of interest" description="Disordered" evidence="7">
    <location>
        <begin position="925"/>
        <end position="980"/>
    </location>
</feature>
<comment type="function">
    <text evidence="6">Possesses 5'-&gt;3' exoribonuclease activity. Acts as an endogenous post-transcriptional gene silencing (PTGS) suppressor.</text>
</comment>
<comment type="similarity">
    <text evidence="1 6">Belongs to the 5'-3' exonuclease family. XRN2/RAT1 subfamily.</text>
</comment>